<evidence type="ECO:0000256" key="1">
    <source>
        <dbReference type="SAM" id="Phobius"/>
    </source>
</evidence>
<dbReference type="Proteomes" id="UP000593719">
    <property type="component" value="Chromosome"/>
</dbReference>
<evidence type="ECO:0000313" key="2">
    <source>
        <dbReference type="EMBL" id="QOP42716.1"/>
    </source>
</evidence>
<keyword evidence="1" id="KW-1133">Transmembrane helix</keyword>
<reference evidence="2 3" key="1">
    <citation type="submission" date="2019-06" db="EMBL/GenBank/DDBJ databases">
        <title>Sulfurimonas gotlandica sp. nov., a chemoautotrophic and psychrotolerant epsilonproteobacterium isolated from a pelagic redoxcline, and an emended description of the genus Sulfurimonas.</title>
        <authorList>
            <person name="Wang S."/>
            <person name="Jiang L."/>
            <person name="Shao Z."/>
        </authorList>
    </citation>
    <scope>NUCLEOTIDE SEQUENCE [LARGE SCALE GENOMIC DNA]</scope>
    <source>
        <strain evidence="2 3">S2-6</strain>
    </source>
</reference>
<feature type="transmembrane region" description="Helical" evidence="1">
    <location>
        <begin position="352"/>
        <end position="374"/>
    </location>
</feature>
<keyword evidence="1" id="KW-0472">Membrane</keyword>
<name>A0A7M1AZJ1_9BACT</name>
<dbReference type="Pfam" id="PF05940">
    <property type="entry name" value="NnrS"/>
    <property type="match status" value="1"/>
</dbReference>
<feature type="transmembrane region" description="Helical" evidence="1">
    <location>
        <begin position="290"/>
        <end position="316"/>
    </location>
</feature>
<sequence length="388" mass="44320">MQTKENYFLSQPHQPFFLLGILNAIIMMLVFALQYKGILSLHVTLLLFHSYSLIFLVFTNFFTGFLFTTFPRFNQTQVIAKKYYANIFHANTLASLLFLVGVFSSEALVLGAMIISLTAQIFIVLKLKNIYETGMAADKSDSFWILNANYFGLFGNFLFILSLFIPEILPVAITLSFYMYLIFLAFSVGQRMIPFFSHSFASKNENFVKIVFVLFVLKSIFASADIKSVQIIVDLLLAVYMFFEFKRWDLHPLQSPPILWVLHLALFWLPVSFFLSALSLSAEIFLDTSFFFLNVHLLAIGFLTTLLIGFGTRVTLGHSGQPPQADKLATKIFLSIQLVVLLRALYSMNIAFGWGLGFLFDISFTTWLLLFLIWGGRYFQVLVFGKKL</sequence>
<organism evidence="2 3">
    <name type="scientific">Sulfurimonas sediminis</name>
    <dbReference type="NCBI Taxonomy" id="2590020"/>
    <lineage>
        <taxon>Bacteria</taxon>
        <taxon>Pseudomonadati</taxon>
        <taxon>Campylobacterota</taxon>
        <taxon>Epsilonproteobacteria</taxon>
        <taxon>Campylobacterales</taxon>
        <taxon>Sulfurimonadaceae</taxon>
        <taxon>Sulfurimonas</taxon>
    </lineage>
</organism>
<feature type="transmembrane region" description="Helical" evidence="1">
    <location>
        <begin position="257"/>
        <end position="278"/>
    </location>
</feature>
<protein>
    <submittedName>
        <fullName evidence="2">NnrS family protein</fullName>
    </submittedName>
</protein>
<feature type="transmembrane region" description="Helical" evidence="1">
    <location>
        <begin position="206"/>
        <end position="222"/>
    </location>
</feature>
<dbReference type="EMBL" id="CP041235">
    <property type="protein sequence ID" value="QOP42716.1"/>
    <property type="molecule type" value="Genomic_DNA"/>
</dbReference>
<gene>
    <name evidence="2" type="ORF">FJR45_01605</name>
</gene>
<feature type="transmembrane region" description="Helical" evidence="1">
    <location>
        <begin position="16"/>
        <end position="35"/>
    </location>
</feature>
<keyword evidence="1" id="KW-0812">Transmembrane</keyword>
<keyword evidence="3" id="KW-1185">Reference proteome</keyword>
<dbReference type="RefSeq" id="WP_193151058.1">
    <property type="nucleotide sequence ID" value="NZ_CP041235.1"/>
</dbReference>
<feature type="transmembrane region" description="Helical" evidence="1">
    <location>
        <begin position="168"/>
        <end position="186"/>
    </location>
</feature>
<evidence type="ECO:0000313" key="3">
    <source>
        <dbReference type="Proteomes" id="UP000593719"/>
    </source>
</evidence>
<dbReference type="InterPro" id="IPR010266">
    <property type="entry name" value="NnrS"/>
</dbReference>
<proteinExistence type="predicted"/>
<accession>A0A7M1AZJ1</accession>
<dbReference type="AlphaFoldDB" id="A0A7M1AZJ1"/>
<feature type="transmembrane region" description="Helical" evidence="1">
    <location>
        <begin position="83"/>
        <end position="103"/>
    </location>
</feature>
<feature type="transmembrane region" description="Helical" evidence="1">
    <location>
        <begin position="47"/>
        <end position="71"/>
    </location>
</feature>
<dbReference type="KEGG" id="ssei:FJR45_01605"/>
<feature type="transmembrane region" description="Helical" evidence="1">
    <location>
        <begin position="143"/>
        <end position="162"/>
    </location>
</feature>
<feature type="transmembrane region" description="Helical" evidence="1">
    <location>
        <begin position="328"/>
        <end position="346"/>
    </location>
</feature>
<feature type="transmembrane region" description="Helical" evidence="1">
    <location>
        <begin position="109"/>
        <end position="131"/>
    </location>
</feature>